<evidence type="ECO:0000313" key="2">
    <source>
        <dbReference type="EMBL" id="BAP57271.1"/>
    </source>
</evidence>
<sequence length="186" mass="21222">MNVIPQKYFISVIEWHKMGEHHIFQPEMRLELIEGEIIKMSPIGFLHAECVTRLNHLFVPQVVGVAKVSVQNPIQLSDFSEPEPDLVLLRPSPQLYQKGHPTPADILLLIEVSDTTVKYDRHRKIPLYAREGIVESWLVNLEAKQVEVYLNPTTASYAKVTITTRHDTLIPSQLPLVKIPLAEIFS</sequence>
<name>A0A090BVQ6_9GAMM</name>
<dbReference type="InterPro" id="IPR012296">
    <property type="entry name" value="Nuclease_put_TT1808"/>
</dbReference>
<keyword evidence="3" id="KW-1185">Reference proteome</keyword>
<gene>
    <name evidence="2" type="ORF">THII_2974</name>
</gene>
<dbReference type="HOGENOM" id="CLU_076312_2_0_6"/>
<dbReference type="PANTHER" id="PTHR35400:SF1">
    <property type="entry name" value="SLR1083 PROTEIN"/>
    <property type="match status" value="1"/>
</dbReference>
<evidence type="ECO:0000313" key="3">
    <source>
        <dbReference type="Proteomes" id="UP000031623"/>
    </source>
</evidence>
<dbReference type="AlphaFoldDB" id="A0A090BVQ6"/>
<evidence type="ECO:0000259" key="1">
    <source>
        <dbReference type="Pfam" id="PF05685"/>
    </source>
</evidence>
<dbReference type="InterPro" id="IPR008538">
    <property type="entry name" value="Uma2"/>
</dbReference>
<dbReference type="OrthoDB" id="9799703at2"/>
<reference evidence="2 3" key="1">
    <citation type="journal article" date="2014" name="ISME J.">
        <title>Ecophysiology of Thioploca ingrica as revealed by the complete genome sequence supplemented with proteomic evidence.</title>
        <authorList>
            <person name="Kojima H."/>
            <person name="Ogura Y."/>
            <person name="Yamamoto N."/>
            <person name="Togashi T."/>
            <person name="Mori H."/>
            <person name="Watanabe T."/>
            <person name="Nemoto F."/>
            <person name="Kurokawa K."/>
            <person name="Hayashi T."/>
            <person name="Fukui M."/>
        </authorList>
    </citation>
    <scope>NUCLEOTIDE SEQUENCE [LARGE SCALE GENOMIC DNA]</scope>
</reference>
<dbReference type="Gene3D" id="3.90.1570.10">
    <property type="entry name" value="tt1808, chain A"/>
    <property type="match status" value="1"/>
</dbReference>
<dbReference type="PANTHER" id="PTHR35400">
    <property type="entry name" value="SLR1083 PROTEIN"/>
    <property type="match status" value="1"/>
</dbReference>
<dbReference type="EMBL" id="AP014633">
    <property type="protein sequence ID" value="BAP57271.1"/>
    <property type="molecule type" value="Genomic_DNA"/>
</dbReference>
<protein>
    <recommendedName>
        <fullName evidence="1">Putative restriction endonuclease domain-containing protein</fullName>
    </recommendedName>
</protein>
<dbReference type="Proteomes" id="UP000031623">
    <property type="component" value="Chromosome"/>
</dbReference>
<dbReference type="SUPFAM" id="SSF52980">
    <property type="entry name" value="Restriction endonuclease-like"/>
    <property type="match status" value="1"/>
</dbReference>
<dbReference type="CDD" id="cd06260">
    <property type="entry name" value="DUF820-like"/>
    <property type="match status" value="1"/>
</dbReference>
<dbReference type="Pfam" id="PF05685">
    <property type="entry name" value="Uma2"/>
    <property type="match status" value="1"/>
</dbReference>
<accession>A0A090BVQ6</accession>
<dbReference type="STRING" id="40754.THII_2974"/>
<proteinExistence type="predicted"/>
<dbReference type="InterPro" id="IPR011335">
    <property type="entry name" value="Restrct_endonuc-II-like"/>
</dbReference>
<feature type="domain" description="Putative restriction endonuclease" evidence="1">
    <location>
        <begin position="24"/>
        <end position="175"/>
    </location>
</feature>
<organism evidence="2 3">
    <name type="scientific">Thioploca ingrica</name>
    <dbReference type="NCBI Taxonomy" id="40754"/>
    <lineage>
        <taxon>Bacteria</taxon>
        <taxon>Pseudomonadati</taxon>
        <taxon>Pseudomonadota</taxon>
        <taxon>Gammaproteobacteria</taxon>
        <taxon>Thiotrichales</taxon>
        <taxon>Thiotrichaceae</taxon>
        <taxon>Thioploca</taxon>
    </lineage>
</organism>
<dbReference type="KEGG" id="tig:THII_2974"/>